<protein>
    <submittedName>
        <fullName evidence="3">Transposase</fullName>
    </submittedName>
</protein>
<evidence type="ECO:0000313" key="4">
    <source>
        <dbReference type="Proteomes" id="UP001597417"/>
    </source>
</evidence>
<accession>A0ABW5G1R1</accession>
<dbReference type="InterPro" id="IPR025246">
    <property type="entry name" value="IS30-like_HTH"/>
</dbReference>
<dbReference type="RefSeq" id="WP_378269078.1">
    <property type="nucleotide sequence ID" value="NZ_JBHUKR010000020.1"/>
</dbReference>
<dbReference type="PANTHER" id="PTHR10948:SF23">
    <property type="entry name" value="TRANSPOSASE INSI FOR INSERTION SEQUENCE ELEMENT IS30A-RELATED"/>
    <property type="match status" value="1"/>
</dbReference>
<keyword evidence="4" id="KW-1185">Reference proteome</keyword>
<feature type="domain" description="Transposase IS30-like HTH" evidence="2">
    <location>
        <begin position="6"/>
        <end position="46"/>
    </location>
</feature>
<feature type="compositionally biased region" description="Polar residues" evidence="1">
    <location>
        <begin position="166"/>
        <end position="177"/>
    </location>
</feature>
<evidence type="ECO:0000313" key="3">
    <source>
        <dbReference type="EMBL" id="MFD2420829.1"/>
    </source>
</evidence>
<proteinExistence type="predicted"/>
<evidence type="ECO:0000256" key="1">
    <source>
        <dbReference type="SAM" id="MobiDB-lite"/>
    </source>
</evidence>
<dbReference type="EMBL" id="JBHUKR010000020">
    <property type="protein sequence ID" value="MFD2420829.1"/>
    <property type="molecule type" value="Genomic_DNA"/>
</dbReference>
<dbReference type="Proteomes" id="UP001597417">
    <property type="component" value="Unassembled WGS sequence"/>
</dbReference>
<name>A0ABW5G1R1_9PSEU</name>
<dbReference type="Pfam" id="PF13936">
    <property type="entry name" value="HTH_38"/>
    <property type="match status" value="1"/>
</dbReference>
<gene>
    <name evidence="3" type="ORF">ACFSXZ_31315</name>
</gene>
<dbReference type="InterPro" id="IPR051917">
    <property type="entry name" value="Transposase-Integrase"/>
</dbReference>
<reference evidence="4" key="1">
    <citation type="journal article" date="2019" name="Int. J. Syst. Evol. Microbiol.">
        <title>The Global Catalogue of Microorganisms (GCM) 10K type strain sequencing project: providing services to taxonomists for standard genome sequencing and annotation.</title>
        <authorList>
            <consortium name="The Broad Institute Genomics Platform"/>
            <consortium name="The Broad Institute Genome Sequencing Center for Infectious Disease"/>
            <person name="Wu L."/>
            <person name="Ma J."/>
        </authorList>
    </citation>
    <scope>NUCLEOTIDE SEQUENCE [LARGE SCALE GENOMIC DNA]</scope>
    <source>
        <strain evidence="4">CGMCC 4.7645</strain>
    </source>
</reference>
<organism evidence="3 4">
    <name type="scientific">Amycolatopsis pigmentata</name>
    <dbReference type="NCBI Taxonomy" id="450801"/>
    <lineage>
        <taxon>Bacteria</taxon>
        <taxon>Bacillati</taxon>
        <taxon>Actinomycetota</taxon>
        <taxon>Actinomycetes</taxon>
        <taxon>Pseudonocardiales</taxon>
        <taxon>Pseudonocardiaceae</taxon>
        <taxon>Amycolatopsis</taxon>
    </lineage>
</organism>
<dbReference type="PANTHER" id="PTHR10948">
    <property type="entry name" value="TRANSPOSASE"/>
    <property type="match status" value="1"/>
</dbReference>
<evidence type="ECO:0000259" key="2">
    <source>
        <dbReference type="Pfam" id="PF13936"/>
    </source>
</evidence>
<feature type="region of interest" description="Disordered" evidence="1">
    <location>
        <begin position="164"/>
        <end position="191"/>
    </location>
</feature>
<sequence length="191" mass="21399">MGRGVALSMAERTQISLGTKWKMTSAEIAQVIGRDPSVVSREISRNGGREVYGALSAQYRAVEMSRRPKDRNMLASPQLWAEVMAGLKKKWSPRQISRRLRLEHPGREDLQVSHETIYQTLYVQAKGELRREVATALRQGRVARHSRQPNEGSIRSLAATRIPTVSWASASRKTPTSPAAHKKNSTRSPMN</sequence>
<comment type="caution">
    <text evidence="3">The sequence shown here is derived from an EMBL/GenBank/DDBJ whole genome shotgun (WGS) entry which is preliminary data.</text>
</comment>